<dbReference type="AlphaFoldDB" id="A0AB34K688"/>
<dbReference type="Proteomes" id="UP001515480">
    <property type="component" value="Unassembled WGS sequence"/>
</dbReference>
<dbReference type="GO" id="GO:0008703">
    <property type="term" value="F:5-amino-6-(5-phosphoribosylamino)uracil reductase activity"/>
    <property type="evidence" value="ECO:0007669"/>
    <property type="project" value="InterPro"/>
</dbReference>
<dbReference type="Gene3D" id="3.40.430.10">
    <property type="entry name" value="Dihydrofolate Reductase, subunit A"/>
    <property type="match status" value="1"/>
</dbReference>
<dbReference type="SUPFAM" id="SSF53597">
    <property type="entry name" value="Dihydrofolate reductase-like"/>
    <property type="match status" value="1"/>
</dbReference>
<dbReference type="EMBL" id="JBGBPQ010000002">
    <property type="protein sequence ID" value="KAL1528692.1"/>
    <property type="molecule type" value="Genomic_DNA"/>
</dbReference>
<accession>A0AB34K688</accession>
<evidence type="ECO:0000313" key="2">
    <source>
        <dbReference type="EMBL" id="KAL1528692.1"/>
    </source>
</evidence>
<feature type="domain" description="Bacterial bifunctional deaminase-reductase C-terminal" evidence="1">
    <location>
        <begin position="9"/>
        <end position="177"/>
    </location>
</feature>
<dbReference type="InterPro" id="IPR002734">
    <property type="entry name" value="RibDG_C"/>
</dbReference>
<comment type="caution">
    <text evidence="2">The sequence shown here is derived from an EMBL/GenBank/DDBJ whole genome shotgun (WGS) entry which is preliminary data.</text>
</comment>
<evidence type="ECO:0000259" key="1">
    <source>
        <dbReference type="Pfam" id="PF01872"/>
    </source>
</evidence>
<reference evidence="2 3" key="1">
    <citation type="journal article" date="2024" name="Science">
        <title>Giant polyketide synthase enzymes in the biosynthesis of giant marine polyether toxins.</title>
        <authorList>
            <person name="Fallon T.R."/>
            <person name="Shende V.V."/>
            <person name="Wierzbicki I.H."/>
            <person name="Pendleton A.L."/>
            <person name="Watervoot N.F."/>
            <person name="Auber R.P."/>
            <person name="Gonzalez D.J."/>
            <person name="Wisecaver J.H."/>
            <person name="Moore B.S."/>
        </authorList>
    </citation>
    <scope>NUCLEOTIDE SEQUENCE [LARGE SCALE GENOMIC DNA]</scope>
    <source>
        <strain evidence="2 3">12B1</strain>
    </source>
</reference>
<protein>
    <recommendedName>
        <fullName evidence="1">Bacterial bifunctional deaminase-reductase C-terminal domain-containing protein</fullName>
    </recommendedName>
</protein>
<dbReference type="GO" id="GO:0009231">
    <property type="term" value="P:riboflavin biosynthetic process"/>
    <property type="evidence" value="ECO:0007669"/>
    <property type="project" value="InterPro"/>
</dbReference>
<gene>
    <name evidence="2" type="ORF">AB1Y20_010028</name>
</gene>
<organism evidence="2 3">
    <name type="scientific">Prymnesium parvum</name>
    <name type="common">Toxic golden alga</name>
    <dbReference type="NCBI Taxonomy" id="97485"/>
    <lineage>
        <taxon>Eukaryota</taxon>
        <taxon>Haptista</taxon>
        <taxon>Haptophyta</taxon>
        <taxon>Prymnesiophyceae</taxon>
        <taxon>Prymnesiales</taxon>
        <taxon>Prymnesiaceae</taxon>
        <taxon>Prymnesium</taxon>
    </lineage>
</organism>
<dbReference type="PANTHER" id="PTHR38011">
    <property type="entry name" value="DIHYDROFOLATE REDUCTASE FAMILY PROTEIN (AFU_ORTHOLOGUE AFUA_8G06820)"/>
    <property type="match status" value="1"/>
</dbReference>
<dbReference type="PANTHER" id="PTHR38011:SF11">
    <property type="entry name" value="2,5-DIAMINO-6-RIBOSYLAMINO-4(3H)-PYRIMIDINONE 5'-PHOSPHATE REDUCTASE"/>
    <property type="match status" value="1"/>
</dbReference>
<keyword evidence="3" id="KW-1185">Reference proteome</keyword>
<name>A0AB34K688_PRYPA</name>
<proteinExistence type="predicted"/>
<dbReference type="InterPro" id="IPR024072">
    <property type="entry name" value="DHFR-like_dom_sf"/>
</dbReference>
<dbReference type="Pfam" id="PF01872">
    <property type="entry name" value="RibD_C"/>
    <property type="match status" value="1"/>
</dbReference>
<dbReference type="InterPro" id="IPR050765">
    <property type="entry name" value="Riboflavin_Biosynth_HTPR"/>
</dbReference>
<sequence length="195" mass="21244">MHRPVTAVYIAASLDGFISRPAGGLDWLPQPPTEASGTEPSDDMGFGAFVASVDGILMGRKTFEPWINGQFDDGVAWPYTKPVTVLSRTLTESVVPERLLGHKIAFTSGDLKEIVFEMGAQGWRKLYVDGGTVINSLLAEDLVDEMTITTVPVLIGDGARLFGRTLTTDLKWDIVGAPRMAADNGMVQVSYRRKR</sequence>
<evidence type="ECO:0000313" key="3">
    <source>
        <dbReference type="Proteomes" id="UP001515480"/>
    </source>
</evidence>